<name>A0A2R6VXZ5_MARPO</name>
<protein>
    <recommendedName>
        <fullName evidence="15">ADP,ATP carrier protein</fullName>
    </recommendedName>
</protein>
<dbReference type="PROSITE" id="PS50920">
    <property type="entry name" value="SOLCAR"/>
    <property type="match status" value="1"/>
</dbReference>
<evidence type="ECO:0000256" key="12">
    <source>
        <dbReference type="SAM" id="MobiDB-lite"/>
    </source>
</evidence>
<reference evidence="14" key="1">
    <citation type="journal article" date="2017" name="Cell">
        <title>Insights into land plant evolution garnered from the Marchantia polymorpha genome.</title>
        <authorList>
            <person name="Bowman J.L."/>
            <person name="Kohchi T."/>
            <person name="Yamato K.T."/>
            <person name="Jenkins J."/>
            <person name="Shu S."/>
            <person name="Ishizaki K."/>
            <person name="Yamaoka S."/>
            <person name="Nishihama R."/>
            <person name="Nakamura Y."/>
            <person name="Berger F."/>
            <person name="Adam C."/>
            <person name="Aki S.S."/>
            <person name="Althoff F."/>
            <person name="Araki T."/>
            <person name="Arteaga-Vazquez M.A."/>
            <person name="Balasubrmanian S."/>
            <person name="Barry K."/>
            <person name="Bauer D."/>
            <person name="Boehm C.R."/>
            <person name="Briginshaw L."/>
            <person name="Caballero-Perez J."/>
            <person name="Catarino B."/>
            <person name="Chen F."/>
            <person name="Chiyoda S."/>
            <person name="Chovatia M."/>
            <person name="Davies K.M."/>
            <person name="Delmans M."/>
            <person name="Demura T."/>
            <person name="Dierschke T."/>
            <person name="Dolan L."/>
            <person name="Dorantes-Acosta A.E."/>
            <person name="Eklund D.M."/>
            <person name="Florent S.N."/>
            <person name="Flores-Sandoval E."/>
            <person name="Fujiyama A."/>
            <person name="Fukuzawa H."/>
            <person name="Galik B."/>
            <person name="Grimanelli D."/>
            <person name="Grimwood J."/>
            <person name="Grossniklaus U."/>
            <person name="Hamada T."/>
            <person name="Haseloff J."/>
            <person name="Hetherington A.J."/>
            <person name="Higo A."/>
            <person name="Hirakawa Y."/>
            <person name="Hundley H.N."/>
            <person name="Ikeda Y."/>
            <person name="Inoue K."/>
            <person name="Inoue S.I."/>
            <person name="Ishida S."/>
            <person name="Jia Q."/>
            <person name="Kakita M."/>
            <person name="Kanazawa T."/>
            <person name="Kawai Y."/>
            <person name="Kawashima T."/>
            <person name="Kennedy M."/>
            <person name="Kinose K."/>
            <person name="Kinoshita T."/>
            <person name="Kohara Y."/>
            <person name="Koide E."/>
            <person name="Komatsu K."/>
            <person name="Kopischke S."/>
            <person name="Kubo M."/>
            <person name="Kyozuka J."/>
            <person name="Lagercrantz U."/>
            <person name="Lin S.S."/>
            <person name="Lindquist E."/>
            <person name="Lipzen A.M."/>
            <person name="Lu C.W."/>
            <person name="De Luna E."/>
            <person name="Martienssen R.A."/>
            <person name="Minamino N."/>
            <person name="Mizutani M."/>
            <person name="Mizutani M."/>
            <person name="Mochizuki N."/>
            <person name="Monte I."/>
            <person name="Mosher R."/>
            <person name="Nagasaki H."/>
            <person name="Nakagami H."/>
            <person name="Naramoto S."/>
            <person name="Nishitani K."/>
            <person name="Ohtani M."/>
            <person name="Okamoto T."/>
            <person name="Okumura M."/>
            <person name="Phillips J."/>
            <person name="Pollak B."/>
            <person name="Reinders A."/>
            <person name="Rovekamp M."/>
            <person name="Sano R."/>
            <person name="Sawa S."/>
            <person name="Schmid M.W."/>
            <person name="Shirakawa M."/>
            <person name="Solano R."/>
            <person name="Spunde A."/>
            <person name="Suetsugu N."/>
            <person name="Sugano S."/>
            <person name="Sugiyama A."/>
            <person name="Sun R."/>
            <person name="Suzuki Y."/>
            <person name="Takenaka M."/>
            <person name="Takezawa D."/>
            <person name="Tomogane H."/>
            <person name="Tsuzuki M."/>
            <person name="Ueda T."/>
            <person name="Umeda M."/>
            <person name="Ward J.M."/>
            <person name="Watanabe Y."/>
            <person name="Yazaki K."/>
            <person name="Yokoyama R."/>
            <person name="Yoshitake Y."/>
            <person name="Yotsui I."/>
            <person name="Zachgo S."/>
            <person name="Schmutz J."/>
        </authorList>
    </citation>
    <scope>NUCLEOTIDE SEQUENCE [LARGE SCALE GENOMIC DNA]</scope>
    <source>
        <strain evidence="14">Tak-1</strain>
    </source>
</reference>
<evidence type="ECO:0000313" key="14">
    <source>
        <dbReference type="Proteomes" id="UP000244005"/>
    </source>
</evidence>
<dbReference type="Gene3D" id="1.50.40.10">
    <property type="entry name" value="Mitochondrial carrier domain"/>
    <property type="match status" value="1"/>
</dbReference>
<dbReference type="AlphaFoldDB" id="A0A2R6VXZ5"/>
<evidence type="ECO:0000256" key="4">
    <source>
        <dbReference type="ARBA" id="ARBA00022692"/>
    </source>
</evidence>
<feature type="compositionally biased region" description="Polar residues" evidence="12">
    <location>
        <begin position="365"/>
        <end position="375"/>
    </location>
</feature>
<keyword evidence="3 11" id="KW-0813">Transport</keyword>
<evidence type="ECO:0000256" key="2">
    <source>
        <dbReference type="ARBA" id="ARBA00006375"/>
    </source>
</evidence>
<dbReference type="PANTHER" id="PTHR45760">
    <property type="entry name" value="FI19922P1-RELATED"/>
    <property type="match status" value="1"/>
</dbReference>
<dbReference type="Proteomes" id="UP000244005">
    <property type="component" value="Unassembled WGS sequence"/>
</dbReference>
<evidence type="ECO:0000313" key="13">
    <source>
        <dbReference type="EMBL" id="PTQ26466.1"/>
    </source>
</evidence>
<evidence type="ECO:0000256" key="1">
    <source>
        <dbReference type="ARBA" id="ARBA00004448"/>
    </source>
</evidence>
<evidence type="ECO:0008006" key="15">
    <source>
        <dbReference type="Google" id="ProtNLM"/>
    </source>
</evidence>
<keyword evidence="9 10" id="KW-0472">Membrane</keyword>
<dbReference type="GO" id="GO:0005739">
    <property type="term" value="C:mitochondrion"/>
    <property type="evidence" value="ECO:0000318"/>
    <property type="project" value="GO_Central"/>
</dbReference>
<comment type="subcellular location">
    <subcellularLocation>
        <location evidence="1">Mitochondrion inner membrane</location>
        <topology evidence="1">Multi-pass membrane protein</topology>
    </subcellularLocation>
</comment>
<keyword evidence="7" id="KW-1133">Transmembrane helix</keyword>
<feature type="compositionally biased region" description="Basic and acidic residues" evidence="12">
    <location>
        <begin position="33"/>
        <end position="45"/>
    </location>
</feature>
<dbReference type="EMBL" id="KZ773849">
    <property type="protein sequence ID" value="PTQ26466.1"/>
    <property type="molecule type" value="Genomic_DNA"/>
</dbReference>
<evidence type="ECO:0000256" key="3">
    <source>
        <dbReference type="ARBA" id="ARBA00022448"/>
    </source>
</evidence>
<evidence type="ECO:0000256" key="11">
    <source>
        <dbReference type="RuleBase" id="RU000488"/>
    </source>
</evidence>
<evidence type="ECO:0000256" key="9">
    <source>
        <dbReference type="ARBA" id="ARBA00023136"/>
    </source>
</evidence>
<dbReference type="GO" id="GO:0170036">
    <property type="term" value="P:import into the mitochondrion"/>
    <property type="evidence" value="ECO:0000318"/>
    <property type="project" value="GO_Central"/>
</dbReference>
<dbReference type="GO" id="GO:0005743">
    <property type="term" value="C:mitochondrial inner membrane"/>
    <property type="evidence" value="ECO:0007669"/>
    <property type="project" value="UniProtKB-SubCell"/>
</dbReference>
<feature type="repeat" description="Solcar" evidence="10">
    <location>
        <begin position="59"/>
        <end position="194"/>
    </location>
</feature>
<dbReference type="InterPro" id="IPR018108">
    <property type="entry name" value="MCP_transmembrane"/>
</dbReference>
<feature type="region of interest" description="Disordered" evidence="12">
    <location>
        <begin position="27"/>
        <end position="48"/>
    </location>
</feature>
<evidence type="ECO:0000256" key="10">
    <source>
        <dbReference type="PROSITE-ProRule" id="PRU00282"/>
    </source>
</evidence>
<dbReference type="InterPro" id="IPR045315">
    <property type="entry name" value="Mtm1-like"/>
</dbReference>
<keyword evidence="8" id="KW-0496">Mitochondrion</keyword>
<keyword evidence="6" id="KW-0999">Mitochondrion inner membrane</keyword>
<proteinExistence type="inferred from homology"/>
<dbReference type="OrthoDB" id="1747031at2759"/>
<dbReference type="SUPFAM" id="SSF103506">
    <property type="entry name" value="Mitochondrial carrier"/>
    <property type="match status" value="1"/>
</dbReference>
<evidence type="ECO:0000256" key="5">
    <source>
        <dbReference type="ARBA" id="ARBA00022737"/>
    </source>
</evidence>
<evidence type="ECO:0000256" key="8">
    <source>
        <dbReference type="ARBA" id="ARBA00023128"/>
    </source>
</evidence>
<keyword evidence="4 10" id="KW-0812">Transmembrane</keyword>
<dbReference type="PANTHER" id="PTHR45760:SF2">
    <property type="entry name" value="FI19922P1-RELATED"/>
    <property type="match status" value="1"/>
</dbReference>
<dbReference type="InterPro" id="IPR023395">
    <property type="entry name" value="MCP_dom_sf"/>
</dbReference>
<feature type="region of interest" description="Disordered" evidence="12">
    <location>
        <begin position="314"/>
        <end position="402"/>
    </location>
</feature>
<feature type="region of interest" description="Disordered" evidence="12">
    <location>
        <begin position="254"/>
        <end position="285"/>
    </location>
</feature>
<keyword evidence="5" id="KW-0677">Repeat</keyword>
<keyword evidence="14" id="KW-1185">Reference proteome</keyword>
<evidence type="ECO:0000256" key="6">
    <source>
        <dbReference type="ARBA" id="ARBA00022792"/>
    </source>
</evidence>
<sequence>MVAERAQAPRSATAYVVHMLRLDNSGAVNSAPDNKKGHGARRDLSNGDLVMEGPQLRDVNVREKAISAAGAAFVSAVLVNPLDVAKTRLQAQVAGVDYNTVAWQQLPRHIESIGLEKVINGGRCPPVCPRIGNAGVAPLCSPACFQYKSTFDVFSKVIQQEGFFRLWRGTNAALAIAIHTVGIYLPCYDILREKLETAATESAPLPKPYAAASGFEVSPQATPDVPRKLEILKDIIFEHSSEVQDLIRHVSESGNSLAMEDTPTEVKVPEASKSQARSLQTDTSLQASTDAEKVLFTTDDKRVIANAERQEDTSYKGDFLQHSILPTPSDSEGSEHAALWMSGPSTVPKTESLGGDVEQKEISGQEDTSVRNVVTTDHPMASLPTDTTPKDSQVPIDSKFQG</sequence>
<dbReference type="Pfam" id="PF00153">
    <property type="entry name" value="Mito_carr"/>
    <property type="match status" value="2"/>
</dbReference>
<feature type="compositionally biased region" description="Polar residues" evidence="12">
    <location>
        <begin position="272"/>
        <end position="285"/>
    </location>
</feature>
<comment type="similarity">
    <text evidence="2 11">Belongs to the mitochondrial carrier (TC 2.A.29) family.</text>
</comment>
<gene>
    <name evidence="13" type="ORF">MARPO_1502s0001</name>
</gene>
<accession>A0A2R6VXZ5</accession>
<evidence type="ECO:0000256" key="7">
    <source>
        <dbReference type="ARBA" id="ARBA00022989"/>
    </source>
</evidence>
<organism evidence="13 14">
    <name type="scientific">Marchantia polymorpha</name>
    <name type="common">Common liverwort</name>
    <name type="synonym">Marchantia aquatica</name>
    <dbReference type="NCBI Taxonomy" id="3197"/>
    <lineage>
        <taxon>Eukaryota</taxon>
        <taxon>Viridiplantae</taxon>
        <taxon>Streptophyta</taxon>
        <taxon>Embryophyta</taxon>
        <taxon>Marchantiophyta</taxon>
        <taxon>Marchantiopsida</taxon>
        <taxon>Marchantiidae</taxon>
        <taxon>Marchantiales</taxon>
        <taxon>Marchantiaceae</taxon>
        <taxon>Marchantia</taxon>
    </lineage>
</organism>